<comment type="caution">
    <text evidence="2">The sequence shown here is derived from an EMBL/GenBank/DDBJ whole genome shotgun (WGS) entry which is preliminary data.</text>
</comment>
<evidence type="ECO:0000313" key="3">
    <source>
        <dbReference type="Proteomes" id="UP000578531"/>
    </source>
</evidence>
<proteinExistence type="predicted"/>
<reference evidence="2 3" key="1">
    <citation type="journal article" date="2020" name="Genomics">
        <title>Complete, high-quality genomes from long-read metagenomic sequencing of two wolf lichen thalli reveals enigmatic genome architecture.</title>
        <authorList>
            <person name="McKenzie S.K."/>
            <person name="Walston R.F."/>
            <person name="Allen J.L."/>
        </authorList>
    </citation>
    <scope>NUCLEOTIDE SEQUENCE [LARGE SCALE GENOMIC DNA]</scope>
    <source>
        <strain evidence="2">WasteWater2</strain>
    </source>
</reference>
<sequence length="112" mass="12994">MSVRVLVLYIRERTDDTPGYRLPYLPWKEWLYKITRLHELHMDIVSEDTSEEIIAFVRQLRSKMVVGGEQVGTESFTLGRRSIPSVSWTARDPPNSLATGSTLPDMEENHCW</sequence>
<evidence type="ECO:0000256" key="1">
    <source>
        <dbReference type="SAM" id="MobiDB-lite"/>
    </source>
</evidence>
<evidence type="ECO:0000313" key="2">
    <source>
        <dbReference type="EMBL" id="KAF6240733.1"/>
    </source>
</evidence>
<accession>A0A8H6G556</accession>
<dbReference type="Proteomes" id="UP000578531">
    <property type="component" value="Unassembled WGS sequence"/>
</dbReference>
<name>A0A8H6G556_9LECA</name>
<dbReference type="EMBL" id="JACCJC010000003">
    <property type="protein sequence ID" value="KAF6240733.1"/>
    <property type="molecule type" value="Genomic_DNA"/>
</dbReference>
<gene>
    <name evidence="2" type="ORF">HO173_001406</name>
</gene>
<dbReference type="GeneID" id="59283080"/>
<dbReference type="AlphaFoldDB" id="A0A8H6G556"/>
<feature type="region of interest" description="Disordered" evidence="1">
    <location>
        <begin position="87"/>
        <end position="112"/>
    </location>
</feature>
<keyword evidence="3" id="KW-1185">Reference proteome</keyword>
<organism evidence="2 3">
    <name type="scientific">Letharia columbiana</name>
    <dbReference type="NCBI Taxonomy" id="112416"/>
    <lineage>
        <taxon>Eukaryota</taxon>
        <taxon>Fungi</taxon>
        <taxon>Dikarya</taxon>
        <taxon>Ascomycota</taxon>
        <taxon>Pezizomycotina</taxon>
        <taxon>Lecanoromycetes</taxon>
        <taxon>OSLEUM clade</taxon>
        <taxon>Lecanoromycetidae</taxon>
        <taxon>Lecanorales</taxon>
        <taxon>Lecanorineae</taxon>
        <taxon>Parmeliaceae</taxon>
        <taxon>Letharia</taxon>
    </lineage>
</organism>
<dbReference type="RefSeq" id="XP_037169992.1">
    <property type="nucleotide sequence ID" value="XM_037303345.1"/>
</dbReference>
<protein>
    <submittedName>
        <fullName evidence="2">Uncharacterized protein</fullName>
    </submittedName>
</protein>